<comment type="caution">
    <text evidence="1">The sequence shown here is derived from an EMBL/GenBank/DDBJ whole genome shotgun (WGS) entry which is preliminary data.</text>
</comment>
<dbReference type="EMBL" id="JYDJ01000081">
    <property type="protein sequence ID" value="KRX45176.1"/>
    <property type="molecule type" value="Genomic_DNA"/>
</dbReference>
<evidence type="ECO:0000313" key="2">
    <source>
        <dbReference type="Proteomes" id="UP000055048"/>
    </source>
</evidence>
<dbReference type="AlphaFoldDB" id="A0A0V0U1P1"/>
<evidence type="ECO:0000313" key="1">
    <source>
        <dbReference type="EMBL" id="KRX45176.1"/>
    </source>
</evidence>
<dbReference type="Proteomes" id="UP000055048">
    <property type="component" value="Unassembled WGS sequence"/>
</dbReference>
<organism evidence="1 2">
    <name type="scientific">Trichinella murrelli</name>
    <dbReference type="NCBI Taxonomy" id="144512"/>
    <lineage>
        <taxon>Eukaryota</taxon>
        <taxon>Metazoa</taxon>
        <taxon>Ecdysozoa</taxon>
        <taxon>Nematoda</taxon>
        <taxon>Enoplea</taxon>
        <taxon>Dorylaimia</taxon>
        <taxon>Trichinellida</taxon>
        <taxon>Trichinellidae</taxon>
        <taxon>Trichinella</taxon>
    </lineage>
</organism>
<name>A0A0V0U1P1_9BILA</name>
<sequence>MCYAVVWSEIKSDKFAQQIPRDLHCSCDGFRAKRSISVSQFAHSARARASCLFVVEDLQEGEVKIAMVAQCVPIVHILVSLP</sequence>
<keyword evidence="2" id="KW-1185">Reference proteome</keyword>
<accession>A0A0V0U1P1</accession>
<reference evidence="1 2" key="1">
    <citation type="submission" date="2015-01" db="EMBL/GenBank/DDBJ databases">
        <title>Evolution of Trichinella species and genotypes.</title>
        <authorList>
            <person name="Korhonen P.K."/>
            <person name="Edoardo P."/>
            <person name="Giuseppe L.R."/>
            <person name="Gasser R.B."/>
        </authorList>
    </citation>
    <scope>NUCLEOTIDE SEQUENCE [LARGE SCALE GENOMIC DNA]</scope>
    <source>
        <strain evidence="1">ISS417</strain>
    </source>
</reference>
<proteinExistence type="predicted"/>
<gene>
    <name evidence="1" type="ORF">T05_244</name>
</gene>
<protein>
    <submittedName>
        <fullName evidence="1">Uncharacterized protein</fullName>
    </submittedName>
</protein>